<dbReference type="InterPro" id="IPR036554">
    <property type="entry name" value="GHMP_kinase_C_sf"/>
</dbReference>
<dbReference type="EMBL" id="VSSQ01017009">
    <property type="protein sequence ID" value="MPM58887.1"/>
    <property type="molecule type" value="Genomic_DNA"/>
</dbReference>
<dbReference type="NCBIfam" id="TIGR00154">
    <property type="entry name" value="ispE"/>
    <property type="match status" value="1"/>
</dbReference>
<feature type="domain" description="GHMP kinase C-terminal" evidence="9">
    <location>
        <begin position="159"/>
        <end position="223"/>
    </location>
</feature>
<keyword evidence="4" id="KW-0547">Nucleotide-binding</keyword>
<keyword evidence="6" id="KW-0067">ATP-binding</keyword>
<dbReference type="AlphaFoldDB" id="A0A645B0D2"/>
<reference evidence="10" key="1">
    <citation type="submission" date="2019-08" db="EMBL/GenBank/DDBJ databases">
        <authorList>
            <person name="Kucharzyk K."/>
            <person name="Murdoch R.W."/>
            <person name="Higgins S."/>
            <person name="Loffler F."/>
        </authorList>
    </citation>
    <scope>NUCLEOTIDE SEQUENCE</scope>
</reference>
<dbReference type="SUPFAM" id="SSF54211">
    <property type="entry name" value="Ribosomal protein S5 domain 2-like"/>
    <property type="match status" value="1"/>
</dbReference>
<name>A0A645B0D2_9ZZZZ</name>
<dbReference type="InterPro" id="IPR014721">
    <property type="entry name" value="Ribsml_uS5_D2-typ_fold_subgr"/>
</dbReference>
<dbReference type="Pfam" id="PF08544">
    <property type="entry name" value="GHMP_kinases_C"/>
    <property type="match status" value="1"/>
</dbReference>
<gene>
    <name evidence="10" type="primary">ispE_31</name>
    <name evidence="10" type="ORF">SDC9_105720</name>
</gene>
<dbReference type="PANTHER" id="PTHR43527:SF2">
    <property type="entry name" value="4-DIPHOSPHOCYTIDYL-2-C-METHYL-D-ERYTHRITOL KINASE, CHLOROPLASTIC"/>
    <property type="match status" value="1"/>
</dbReference>
<dbReference type="InterPro" id="IPR013750">
    <property type="entry name" value="GHMP_kinase_C_dom"/>
</dbReference>
<dbReference type="GO" id="GO:0016114">
    <property type="term" value="P:terpenoid biosynthetic process"/>
    <property type="evidence" value="ECO:0007669"/>
    <property type="project" value="InterPro"/>
</dbReference>
<feature type="domain" description="GHMP kinase N-terminal" evidence="8">
    <location>
        <begin position="32"/>
        <end position="106"/>
    </location>
</feature>
<comment type="similarity">
    <text evidence="1">Belongs to the GHMP kinase family. IspE subfamily.</text>
</comment>
<evidence type="ECO:0000259" key="8">
    <source>
        <dbReference type="Pfam" id="PF00288"/>
    </source>
</evidence>
<dbReference type="SUPFAM" id="SSF55060">
    <property type="entry name" value="GHMP Kinase, C-terminal domain"/>
    <property type="match status" value="1"/>
</dbReference>
<evidence type="ECO:0000256" key="3">
    <source>
        <dbReference type="ARBA" id="ARBA00022679"/>
    </source>
</evidence>
<evidence type="ECO:0000256" key="4">
    <source>
        <dbReference type="ARBA" id="ARBA00022741"/>
    </source>
</evidence>
<dbReference type="Gene3D" id="3.30.230.10">
    <property type="match status" value="1"/>
</dbReference>
<evidence type="ECO:0000256" key="5">
    <source>
        <dbReference type="ARBA" id="ARBA00022777"/>
    </source>
</evidence>
<dbReference type="GO" id="GO:0050515">
    <property type="term" value="F:4-(cytidine 5'-diphospho)-2-C-methyl-D-erythritol kinase activity"/>
    <property type="evidence" value="ECO:0007669"/>
    <property type="project" value="UniProtKB-EC"/>
</dbReference>
<proteinExistence type="inferred from homology"/>
<evidence type="ECO:0000259" key="9">
    <source>
        <dbReference type="Pfam" id="PF08544"/>
    </source>
</evidence>
<sequence>MKDALEIVPSDGEENYRFFQTGIEIRENTDDNLVIKALKLISEEREIPNIDIHLLKKIPFGAGLGGGSSDAAFMLKLLDYTFSLNYTTTQLEQKAAKIGADCAFFVRNKPAIATGVGNILEEIELDLDNYFFVLVKPDVTVSTKDAYATISPAAPKISLKEIIKKPVSEWKELMKNDFEPSVFKKYPEICTIKEQLYAKGALYASMSGSGSSVYGFFEKETDVRFDNCLVWKNKKL</sequence>
<evidence type="ECO:0000256" key="2">
    <source>
        <dbReference type="ARBA" id="ARBA00012052"/>
    </source>
</evidence>
<dbReference type="InterPro" id="IPR020568">
    <property type="entry name" value="Ribosomal_Su5_D2-typ_SF"/>
</dbReference>
<evidence type="ECO:0000256" key="1">
    <source>
        <dbReference type="ARBA" id="ARBA00009684"/>
    </source>
</evidence>
<dbReference type="HAMAP" id="MF_00061">
    <property type="entry name" value="IspE"/>
    <property type="match status" value="1"/>
</dbReference>
<accession>A0A645B0D2</accession>
<dbReference type="Pfam" id="PF00288">
    <property type="entry name" value="GHMP_kinases_N"/>
    <property type="match status" value="1"/>
</dbReference>
<dbReference type="PANTHER" id="PTHR43527">
    <property type="entry name" value="4-DIPHOSPHOCYTIDYL-2-C-METHYL-D-ERYTHRITOL KINASE, CHLOROPLASTIC"/>
    <property type="match status" value="1"/>
</dbReference>
<protein>
    <recommendedName>
        <fullName evidence="2">4-(cytidine 5'-diphospho)-2-C-methyl-D-erythritol kinase</fullName>
        <ecNumber evidence="2">2.7.1.148</ecNumber>
    </recommendedName>
    <alternativeName>
        <fullName evidence="7">4-(cytidine-5'-diphospho)-2-C-methyl-D-erythritol kinase</fullName>
    </alternativeName>
</protein>
<evidence type="ECO:0000256" key="6">
    <source>
        <dbReference type="ARBA" id="ARBA00022840"/>
    </source>
</evidence>
<keyword evidence="3 10" id="KW-0808">Transferase</keyword>
<organism evidence="10">
    <name type="scientific">bioreactor metagenome</name>
    <dbReference type="NCBI Taxonomy" id="1076179"/>
    <lineage>
        <taxon>unclassified sequences</taxon>
        <taxon>metagenomes</taxon>
        <taxon>ecological metagenomes</taxon>
    </lineage>
</organism>
<dbReference type="GO" id="GO:0005524">
    <property type="term" value="F:ATP binding"/>
    <property type="evidence" value="ECO:0007669"/>
    <property type="project" value="UniProtKB-KW"/>
</dbReference>
<evidence type="ECO:0000256" key="7">
    <source>
        <dbReference type="ARBA" id="ARBA00032554"/>
    </source>
</evidence>
<dbReference type="Gene3D" id="3.30.70.890">
    <property type="entry name" value="GHMP kinase, C-terminal domain"/>
    <property type="match status" value="1"/>
</dbReference>
<keyword evidence="5 10" id="KW-0418">Kinase</keyword>
<dbReference type="PIRSF" id="PIRSF010376">
    <property type="entry name" value="IspE"/>
    <property type="match status" value="1"/>
</dbReference>
<comment type="caution">
    <text evidence="10">The sequence shown here is derived from an EMBL/GenBank/DDBJ whole genome shotgun (WGS) entry which is preliminary data.</text>
</comment>
<dbReference type="InterPro" id="IPR004424">
    <property type="entry name" value="IspE"/>
</dbReference>
<evidence type="ECO:0000313" key="10">
    <source>
        <dbReference type="EMBL" id="MPM58887.1"/>
    </source>
</evidence>
<dbReference type="EC" id="2.7.1.148" evidence="2"/>
<dbReference type="InterPro" id="IPR006204">
    <property type="entry name" value="GHMP_kinase_N_dom"/>
</dbReference>